<gene>
    <name evidence="13" type="ORF">H9659_11575</name>
</gene>
<dbReference type="HAMAP" id="MF_00287">
    <property type="entry name" value="BdbC"/>
    <property type="match status" value="1"/>
</dbReference>
<dbReference type="InterPro" id="IPR012187">
    <property type="entry name" value="Disulphide_bond_form_BdbC"/>
</dbReference>
<reference evidence="13 14" key="1">
    <citation type="submission" date="2020-08" db="EMBL/GenBank/DDBJ databases">
        <title>A Genomic Blueprint of the Chicken Gut Microbiome.</title>
        <authorList>
            <person name="Gilroy R."/>
            <person name="Ravi A."/>
            <person name="Getino M."/>
            <person name="Pursley I."/>
            <person name="Horton D.L."/>
            <person name="Alikhan N.-F."/>
            <person name="Baker D."/>
            <person name="Gharbi K."/>
            <person name="Hall N."/>
            <person name="Watson M."/>
            <person name="Adriaenssens E.M."/>
            <person name="Foster-Nyarko E."/>
            <person name="Jarju S."/>
            <person name="Secka A."/>
            <person name="Antonio M."/>
            <person name="Oren A."/>
            <person name="Chaudhuri R."/>
            <person name="La Ragione R.M."/>
            <person name="Hildebrand F."/>
            <person name="Pallen M.J."/>
        </authorList>
    </citation>
    <scope>NUCLEOTIDE SEQUENCE [LARGE SCALE GENOMIC DNA]</scope>
    <source>
        <strain evidence="13 14">Sa3CUA8</strain>
    </source>
</reference>
<comment type="caution">
    <text evidence="13">The sequence shown here is derived from an EMBL/GenBank/DDBJ whole genome shotgun (WGS) entry which is preliminary data.</text>
</comment>
<feature type="transmembrane region" description="Helical" evidence="12">
    <location>
        <begin position="39"/>
        <end position="57"/>
    </location>
</feature>
<dbReference type="Proteomes" id="UP000659496">
    <property type="component" value="Unassembled WGS sequence"/>
</dbReference>
<comment type="similarity">
    <text evidence="2">Belongs to the DsbB family. BdbC subfamily.</text>
</comment>
<feature type="transmembrane region" description="Helical" evidence="12">
    <location>
        <begin position="7"/>
        <end position="27"/>
    </location>
</feature>
<evidence type="ECO:0000256" key="8">
    <source>
        <dbReference type="ARBA" id="ARBA00023136"/>
    </source>
</evidence>
<sequence>MNKRVENLLLLIWTIAFVATLGSLYYSEVKGFTPCLYCWYQRILMYPIVLIAGIALIQKNGRIWLTTAAFSIIGACLSGYHYTIQKFSFFQERAGTCGDVPCTAQYVNYLGFITIPFMAFIAFVLILIASVMMSKQLKETK</sequence>
<dbReference type="RefSeq" id="WP_191690631.1">
    <property type="nucleotide sequence ID" value="NZ_JACSQY010000008.1"/>
</dbReference>
<keyword evidence="3" id="KW-0813">Transport</keyword>
<evidence type="ECO:0000256" key="12">
    <source>
        <dbReference type="SAM" id="Phobius"/>
    </source>
</evidence>
<dbReference type="EMBL" id="JACSQY010000008">
    <property type="protein sequence ID" value="MBD7908972.1"/>
    <property type="molecule type" value="Genomic_DNA"/>
</dbReference>
<dbReference type="InterPro" id="IPR023380">
    <property type="entry name" value="DsbB-like_sf"/>
</dbReference>
<keyword evidence="14" id="KW-1185">Reference proteome</keyword>
<keyword evidence="4 12" id="KW-0812">Transmembrane</keyword>
<name>A0ABR8PLB9_9BACL</name>
<keyword evidence="10" id="KW-0143">Chaperone</keyword>
<organism evidence="13 14">
    <name type="scientific">Sporosarcina gallistercoris</name>
    <dbReference type="NCBI Taxonomy" id="2762245"/>
    <lineage>
        <taxon>Bacteria</taxon>
        <taxon>Bacillati</taxon>
        <taxon>Bacillota</taxon>
        <taxon>Bacilli</taxon>
        <taxon>Bacillales</taxon>
        <taxon>Caryophanaceae</taxon>
        <taxon>Sporosarcina</taxon>
    </lineage>
</organism>
<evidence type="ECO:0000256" key="2">
    <source>
        <dbReference type="ARBA" id="ARBA00007602"/>
    </source>
</evidence>
<feature type="transmembrane region" description="Helical" evidence="12">
    <location>
        <begin position="109"/>
        <end position="132"/>
    </location>
</feature>
<evidence type="ECO:0000256" key="7">
    <source>
        <dbReference type="ARBA" id="ARBA00023002"/>
    </source>
</evidence>
<evidence type="ECO:0000313" key="14">
    <source>
        <dbReference type="Proteomes" id="UP000659496"/>
    </source>
</evidence>
<evidence type="ECO:0000256" key="11">
    <source>
        <dbReference type="ARBA" id="ARBA00023284"/>
    </source>
</evidence>
<evidence type="ECO:0000256" key="9">
    <source>
        <dbReference type="ARBA" id="ARBA00023157"/>
    </source>
</evidence>
<comment type="subcellular location">
    <subcellularLocation>
        <location evidence="1">Membrane</location>
        <topology evidence="1">Multi-pass membrane protein</topology>
    </subcellularLocation>
</comment>
<keyword evidence="7" id="KW-0560">Oxidoreductase</keyword>
<keyword evidence="8 12" id="KW-0472">Membrane</keyword>
<keyword evidence="6 12" id="KW-1133">Transmembrane helix</keyword>
<evidence type="ECO:0000256" key="10">
    <source>
        <dbReference type="ARBA" id="ARBA00023186"/>
    </source>
</evidence>
<evidence type="ECO:0000256" key="6">
    <source>
        <dbReference type="ARBA" id="ARBA00022989"/>
    </source>
</evidence>
<dbReference type="InterPro" id="IPR003752">
    <property type="entry name" value="DiS_bond_form_DsbB/BdbC"/>
</dbReference>
<evidence type="ECO:0000313" key="13">
    <source>
        <dbReference type="EMBL" id="MBD7908972.1"/>
    </source>
</evidence>
<evidence type="ECO:0000256" key="4">
    <source>
        <dbReference type="ARBA" id="ARBA00022692"/>
    </source>
</evidence>
<dbReference type="NCBIfam" id="NF002849">
    <property type="entry name" value="PRK03113.1"/>
    <property type="match status" value="1"/>
</dbReference>
<dbReference type="SUPFAM" id="SSF158442">
    <property type="entry name" value="DsbB-like"/>
    <property type="match status" value="1"/>
</dbReference>
<evidence type="ECO:0000256" key="5">
    <source>
        <dbReference type="ARBA" id="ARBA00022982"/>
    </source>
</evidence>
<evidence type="ECO:0000256" key="3">
    <source>
        <dbReference type="ARBA" id="ARBA00022448"/>
    </source>
</evidence>
<proteinExistence type="inferred from homology"/>
<keyword evidence="9" id="KW-1015">Disulfide bond</keyword>
<dbReference type="PANTHER" id="PTHR43469">
    <property type="entry name" value="DISULFIDE FORMATION PROTEIN-RELATED"/>
    <property type="match status" value="1"/>
</dbReference>
<protein>
    <submittedName>
        <fullName evidence="13">Disulfide bond formation protein B</fullName>
    </submittedName>
</protein>
<evidence type="ECO:0000256" key="1">
    <source>
        <dbReference type="ARBA" id="ARBA00004141"/>
    </source>
</evidence>
<keyword evidence="11" id="KW-0676">Redox-active center</keyword>
<feature type="transmembrane region" description="Helical" evidence="12">
    <location>
        <begin position="64"/>
        <end position="82"/>
    </location>
</feature>
<dbReference type="PIRSF" id="PIRSF036659">
    <property type="entry name" value="BdbC"/>
    <property type="match status" value="1"/>
</dbReference>
<keyword evidence="5" id="KW-0249">Electron transport</keyword>
<dbReference type="Gene3D" id="1.20.1550.10">
    <property type="entry name" value="DsbB-like"/>
    <property type="match status" value="1"/>
</dbReference>
<dbReference type="PANTHER" id="PTHR43469:SF1">
    <property type="entry name" value="SPBETA PROPHAGE-DERIVED DISULFIDE BOND FORMATION PROTEIN B"/>
    <property type="match status" value="1"/>
</dbReference>
<accession>A0ABR8PLB9</accession>
<dbReference type="Pfam" id="PF02600">
    <property type="entry name" value="DsbB"/>
    <property type="match status" value="1"/>
</dbReference>